<dbReference type="Proteomes" id="UP000805193">
    <property type="component" value="Unassembled WGS sequence"/>
</dbReference>
<comment type="caution">
    <text evidence="1">The sequence shown here is derived from an EMBL/GenBank/DDBJ whole genome shotgun (WGS) entry which is preliminary data.</text>
</comment>
<evidence type="ECO:0000313" key="2">
    <source>
        <dbReference type="Proteomes" id="UP000805193"/>
    </source>
</evidence>
<accession>A0AC60PVX0</accession>
<keyword evidence="2" id="KW-1185">Reference proteome</keyword>
<proteinExistence type="predicted"/>
<protein>
    <submittedName>
        <fullName evidence="1">Uncharacterized protein</fullName>
    </submittedName>
</protein>
<gene>
    <name evidence="1" type="ORF">HPB47_027403</name>
</gene>
<name>A0AC60PVX0_IXOPE</name>
<reference evidence="1 2" key="1">
    <citation type="journal article" date="2020" name="Cell">
        <title>Large-Scale Comparative Analyses of Tick Genomes Elucidate Their Genetic Diversity and Vector Capacities.</title>
        <authorList>
            <consortium name="Tick Genome and Microbiome Consortium (TIGMIC)"/>
            <person name="Jia N."/>
            <person name="Wang J."/>
            <person name="Shi W."/>
            <person name="Du L."/>
            <person name="Sun Y."/>
            <person name="Zhan W."/>
            <person name="Jiang J.F."/>
            <person name="Wang Q."/>
            <person name="Zhang B."/>
            <person name="Ji P."/>
            <person name="Bell-Sakyi L."/>
            <person name="Cui X.M."/>
            <person name="Yuan T.T."/>
            <person name="Jiang B.G."/>
            <person name="Yang W.F."/>
            <person name="Lam T.T."/>
            <person name="Chang Q.C."/>
            <person name="Ding S.J."/>
            <person name="Wang X.J."/>
            <person name="Zhu J.G."/>
            <person name="Ruan X.D."/>
            <person name="Zhao L."/>
            <person name="Wei J.T."/>
            <person name="Ye R.Z."/>
            <person name="Que T.C."/>
            <person name="Du C.H."/>
            <person name="Zhou Y.H."/>
            <person name="Cheng J.X."/>
            <person name="Dai P.F."/>
            <person name="Guo W.B."/>
            <person name="Han X.H."/>
            <person name="Huang E.J."/>
            <person name="Li L.F."/>
            <person name="Wei W."/>
            <person name="Gao Y.C."/>
            <person name="Liu J.Z."/>
            <person name="Shao H.Z."/>
            <person name="Wang X."/>
            <person name="Wang C.C."/>
            <person name="Yang T.C."/>
            <person name="Huo Q.B."/>
            <person name="Li W."/>
            <person name="Chen H.Y."/>
            <person name="Chen S.E."/>
            <person name="Zhou L.G."/>
            <person name="Ni X.B."/>
            <person name="Tian J.H."/>
            <person name="Sheng Y."/>
            <person name="Liu T."/>
            <person name="Pan Y.S."/>
            <person name="Xia L.Y."/>
            <person name="Li J."/>
            <person name="Zhao F."/>
            <person name="Cao W.C."/>
        </authorList>
    </citation>
    <scope>NUCLEOTIDE SEQUENCE [LARGE SCALE GENOMIC DNA]</scope>
    <source>
        <strain evidence="1">Iper-2018</strain>
    </source>
</reference>
<dbReference type="EMBL" id="JABSTQ010009846">
    <property type="protein sequence ID" value="KAG0425425.1"/>
    <property type="molecule type" value="Genomic_DNA"/>
</dbReference>
<evidence type="ECO:0000313" key="1">
    <source>
        <dbReference type="EMBL" id="KAG0425425.1"/>
    </source>
</evidence>
<sequence length="536" mass="59709">MVVLESDMIVRGRGVVVRASAIAAAASSACSGEVVKIVAPEVIYPSEVTAAIAKADFVMGSGSAAAAAFVKDGMHVSREWGYREARVDLVRVMDFPSRADRSMIRSQIGKALRVWSDASKLRFTEISPQSVRSDAKGAADIAVTFARLDHGDGYSFDGPGTILAHAFFPGDGMGGDAHFDADENWITGTPQSNSNEVSLFAVAAHEFGHSLGLSHSSVPGSLMYPYYQGVKEDFVLPYDDKMGIQRLYGLKYTTKWAPMEPISPRTSTRPPKTPVHPDQQPPPREPQDPRRDPLTPTAAPDKPDPCLTGIDAISVIRREVFIFKGQYFWRINDNGLNPNYPVEIRVFWYNFPKNLEKIDAVYERPDQNIAFFSGKKYWLFSGNRPLPGYPRPLTDLGLPATLTHLDAALVWGHNGKTYFFSGDKYWRYDETDRSVELDYPRHIRMWRGVPHGVDAAFQYSDGQTYFFKDHHFWRFNDRRMHIYNRTHRVGEWFGCPVAKPSYADEQSSAGAGIALARGTSWVVLASLLAVALAGRS</sequence>
<organism evidence="1 2">
    <name type="scientific">Ixodes persulcatus</name>
    <name type="common">Taiga tick</name>
    <dbReference type="NCBI Taxonomy" id="34615"/>
    <lineage>
        <taxon>Eukaryota</taxon>
        <taxon>Metazoa</taxon>
        <taxon>Ecdysozoa</taxon>
        <taxon>Arthropoda</taxon>
        <taxon>Chelicerata</taxon>
        <taxon>Arachnida</taxon>
        <taxon>Acari</taxon>
        <taxon>Parasitiformes</taxon>
        <taxon>Ixodida</taxon>
        <taxon>Ixodoidea</taxon>
        <taxon>Ixodidae</taxon>
        <taxon>Ixodinae</taxon>
        <taxon>Ixodes</taxon>
    </lineage>
</organism>